<dbReference type="EMBL" id="CH940648">
    <property type="protein sequence ID" value="EDW61216.1"/>
    <property type="molecule type" value="Genomic_DNA"/>
</dbReference>
<proteinExistence type="predicted"/>
<dbReference type="STRING" id="7244.B4LPF7"/>
<keyword evidence="4" id="KW-1133">Transmembrane helix</keyword>
<dbReference type="PANTHER" id="PTHR24366:SF170">
    <property type="entry name" value="RE50361P"/>
    <property type="match status" value="1"/>
</dbReference>
<keyword evidence="2" id="KW-0677">Repeat</keyword>
<organism evidence="5 6">
    <name type="scientific">Drosophila virilis</name>
    <name type="common">Fruit fly</name>
    <dbReference type="NCBI Taxonomy" id="7244"/>
    <lineage>
        <taxon>Eukaryota</taxon>
        <taxon>Metazoa</taxon>
        <taxon>Ecdysozoa</taxon>
        <taxon>Arthropoda</taxon>
        <taxon>Hexapoda</taxon>
        <taxon>Insecta</taxon>
        <taxon>Pterygota</taxon>
        <taxon>Neoptera</taxon>
        <taxon>Endopterygota</taxon>
        <taxon>Diptera</taxon>
        <taxon>Brachycera</taxon>
        <taxon>Muscomorpha</taxon>
        <taxon>Ephydroidea</taxon>
        <taxon>Drosophilidae</taxon>
        <taxon>Drosophila</taxon>
    </lineage>
</organism>
<evidence type="ECO:0000256" key="2">
    <source>
        <dbReference type="ARBA" id="ARBA00022737"/>
    </source>
</evidence>
<evidence type="ECO:0000256" key="1">
    <source>
        <dbReference type="ARBA" id="ARBA00022614"/>
    </source>
</evidence>
<dbReference type="Pfam" id="PF13855">
    <property type="entry name" value="LRR_8"/>
    <property type="match status" value="1"/>
</dbReference>
<dbReference type="InterPro" id="IPR001611">
    <property type="entry name" value="Leu-rich_rpt"/>
</dbReference>
<dbReference type="InterPro" id="IPR003591">
    <property type="entry name" value="Leu-rich_rpt_typical-subtyp"/>
</dbReference>
<keyword evidence="4" id="KW-0472">Membrane</keyword>
<evidence type="ECO:0000256" key="4">
    <source>
        <dbReference type="SAM" id="Phobius"/>
    </source>
</evidence>
<dbReference type="HOGENOM" id="CLU_467154_0_0_1"/>
<feature type="compositionally biased region" description="Low complexity" evidence="3">
    <location>
        <begin position="394"/>
        <end position="419"/>
    </location>
</feature>
<evidence type="ECO:0000256" key="3">
    <source>
        <dbReference type="SAM" id="MobiDB-lite"/>
    </source>
</evidence>
<dbReference type="KEGG" id="dvi:6626110"/>
<dbReference type="SMR" id="B4LPF7"/>
<dbReference type="Gene3D" id="3.80.10.10">
    <property type="entry name" value="Ribonuclease Inhibitor"/>
    <property type="match status" value="2"/>
</dbReference>
<dbReference type="SMART" id="SM00369">
    <property type="entry name" value="LRR_TYP"/>
    <property type="match status" value="4"/>
</dbReference>
<feature type="transmembrane region" description="Helical" evidence="4">
    <location>
        <begin position="559"/>
        <end position="585"/>
    </location>
</feature>
<keyword evidence="4" id="KW-0812">Transmembrane</keyword>
<gene>
    <name evidence="5" type="primary">Dvir\GJ20419</name>
    <name evidence="5" type="ORF">Dvir_GJ20419</name>
</gene>
<keyword evidence="1" id="KW-0433">Leucine-rich repeat</keyword>
<name>B4LPF7_DROVI</name>
<dbReference type="OMA" id="KYICPPR"/>
<evidence type="ECO:0008006" key="7">
    <source>
        <dbReference type="Google" id="ProtNLM"/>
    </source>
</evidence>
<dbReference type="OrthoDB" id="26525at2759"/>
<reference evidence="5 6" key="1">
    <citation type="journal article" date="2007" name="Nature">
        <title>Evolution of genes and genomes on the Drosophila phylogeny.</title>
        <authorList>
            <consortium name="Drosophila 12 Genomes Consortium"/>
            <person name="Clark A.G."/>
            <person name="Eisen M.B."/>
            <person name="Smith D.R."/>
            <person name="Bergman C.M."/>
            <person name="Oliver B."/>
            <person name="Markow T.A."/>
            <person name="Kaufman T.C."/>
            <person name="Kellis M."/>
            <person name="Gelbart W."/>
            <person name="Iyer V.N."/>
            <person name="Pollard D.A."/>
            <person name="Sackton T.B."/>
            <person name="Larracuente A.M."/>
            <person name="Singh N.D."/>
            <person name="Abad J.P."/>
            <person name="Abt D.N."/>
            <person name="Adryan B."/>
            <person name="Aguade M."/>
            <person name="Akashi H."/>
            <person name="Anderson W.W."/>
            <person name="Aquadro C.F."/>
            <person name="Ardell D.H."/>
            <person name="Arguello R."/>
            <person name="Artieri C.G."/>
            <person name="Barbash D.A."/>
            <person name="Barker D."/>
            <person name="Barsanti P."/>
            <person name="Batterham P."/>
            <person name="Batzoglou S."/>
            <person name="Begun D."/>
            <person name="Bhutkar A."/>
            <person name="Blanco E."/>
            <person name="Bosak S.A."/>
            <person name="Bradley R.K."/>
            <person name="Brand A.D."/>
            <person name="Brent M.R."/>
            <person name="Brooks A.N."/>
            <person name="Brown R.H."/>
            <person name="Butlin R.K."/>
            <person name="Caggese C."/>
            <person name="Calvi B.R."/>
            <person name="Bernardo de Carvalho A."/>
            <person name="Caspi A."/>
            <person name="Castrezana S."/>
            <person name="Celniker S.E."/>
            <person name="Chang J.L."/>
            <person name="Chapple C."/>
            <person name="Chatterji S."/>
            <person name="Chinwalla A."/>
            <person name="Civetta A."/>
            <person name="Clifton S.W."/>
            <person name="Comeron J.M."/>
            <person name="Costello J.C."/>
            <person name="Coyne J.A."/>
            <person name="Daub J."/>
            <person name="David R.G."/>
            <person name="Delcher A.L."/>
            <person name="Delehaunty K."/>
            <person name="Do C.B."/>
            <person name="Ebling H."/>
            <person name="Edwards K."/>
            <person name="Eickbush T."/>
            <person name="Evans J.D."/>
            <person name="Filipski A."/>
            <person name="Findeiss S."/>
            <person name="Freyhult E."/>
            <person name="Fulton L."/>
            <person name="Fulton R."/>
            <person name="Garcia A.C."/>
            <person name="Gardiner A."/>
            <person name="Garfield D.A."/>
            <person name="Garvin B.E."/>
            <person name="Gibson G."/>
            <person name="Gilbert D."/>
            <person name="Gnerre S."/>
            <person name="Godfrey J."/>
            <person name="Good R."/>
            <person name="Gotea V."/>
            <person name="Gravely B."/>
            <person name="Greenberg A.J."/>
            <person name="Griffiths-Jones S."/>
            <person name="Gross S."/>
            <person name="Guigo R."/>
            <person name="Gustafson E.A."/>
            <person name="Haerty W."/>
            <person name="Hahn M.W."/>
            <person name="Halligan D.L."/>
            <person name="Halpern A.L."/>
            <person name="Halter G.M."/>
            <person name="Han M.V."/>
            <person name="Heger A."/>
            <person name="Hillier L."/>
            <person name="Hinrichs A.S."/>
            <person name="Holmes I."/>
            <person name="Hoskins R.A."/>
            <person name="Hubisz M.J."/>
            <person name="Hultmark D."/>
            <person name="Huntley M.A."/>
            <person name="Jaffe D.B."/>
            <person name="Jagadeeshan S."/>
            <person name="Jeck W.R."/>
            <person name="Johnson J."/>
            <person name="Jones C.D."/>
            <person name="Jordan W.C."/>
            <person name="Karpen G.H."/>
            <person name="Kataoka E."/>
            <person name="Keightley P.D."/>
            <person name="Kheradpour P."/>
            <person name="Kirkness E.F."/>
            <person name="Koerich L.B."/>
            <person name="Kristiansen K."/>
            <person name="Kudrna D."/>
            <person name="Kulathinal R.J."/>
            <person name="Kumar S."/>
            <person name="Kwok R."/>
            <person name="Lander E."/>
            <person name="Langley C.H."/>
            <person name="Lapoint R."/>
            <person name="Lazzaro B.P."/>
            <person name="Lee S.J."/>
            <person name="Levesque L."/>
            <person name="Li R."/>
            <person name="Lin C.F."/>
            <person name="Lin M.F."/>
            <person name="Lindblad-Toh K."/>
            <person name="Llopart A."/>
            <person name="Long M."/>
            <person name="Low L."/>
            <person name="Lozovsky E."/>
            <person name="Lu J."/>
            <person name="Luo M."/>
            <person name="Machado C.A."/>
            <person name="Makalowski W."/>
            <person name="Marzo M."/>
            <person name="Matsuda M."/>
            <person name="Matzkin L."/>
            <person name="McAllister B."/>
            <person name="McBride C.S."/>
            <person name="McKernan B."/>
            <person name="McKernan K."/>
            <person name="Mendez-Lago M."/>
            <person name="Minx P."/>
            <person name="Mollenhauer M.U."/>
            <person name="Montooth K."/>
            <person name="Mount S.M."/>
            <person name="Mu X."/>
            <person name="Myers E."/>
            <person name="Negre B."/>
            <person name="Newfeld S."/>
            <person name="Nielsen R."/>
            <person name="Noor M.A."/>
            <person name="O'Grady P."/>
            <person name="Pachter L."/>
            <person name="Papaceit M."/>
            <person name="Parisi M.J."/>
            <person name="Parisi M."/>
            <person name="Parts L."/>
            <person name="Pedersen J.S."/>
            <person name="Pesole G."/>
            <person name="Phillippy A.M."/>
            <person name="Ponting C.P."/>
            <person name="Pop M."/>
            <person name="Porcelli D."/>
            <person name="Powell J.R."/>
            <person name="Prohaska S."/>
            <person name="Pruitt K."/>
            <person name="Puig M."/>
            <person name="Quesneville H."/>
            <person name="Ram K.R."/>
            <person name="Rand D."/>
            <person name="Rasmussen M.D."/>
            <person name="Reed L.K."/>
            <person name="Reenan R."/>
            <person name="Reily A."/>
            <person name="Remington K.A."/>
            <person name="Rieger T.T."/>
            <person name="Ritchie M.G."/>
            <person name="Robin C."/>
            <person name="Rogers Y.H."/>
            <person name="Rohde C."/>
            <person name="Rozas J."/>
            <person name="Rubenfield M.J."/>
            <person name="Ruiz A."/>
            <person name="Russo S."/>
            <person name="Salzberg S.L."/>
            <person name="Sanchez-Gracia A."/>
            <person name="Saranga D.J."/>
            <person name="Sato H."/>
            <person name="Schaeffer S.W."/>
            <person name="Schatz M.C."/>
            <person name="Schlenke T."/>
            <person name="Schwartz R."/>
            <person name="Segarra C."/>
            <person name="Singh R.S."/>
            <person name="Sirot L."/>
            <person name="Sirota M."/>
            <person name="Sisneros N.B."/>
            <person name="Smith C.D."/>
            <person name="Smith T.F."/>
            <person name="Spieth J."/>
            <person name="Stage D.E."/>
            <person name="Stark A."/>
            <person name="Stephan W."/>
            <person name="Strausberg R.L."/>
            <person name="Strempel S."/>
            <person name="Sturgill D."/>
            <person name="Sutton G."/>
            <person name="Sutton G.G."/>
            <person name="Tao W."/>
            <person name="Teichmann S."/>
            <person name="Tobari Y.N."/>
            <person name="Tomimura Y."/>
            <person name="Tsolas J.M."/>
            <person name="Valente V.L."/>
            <person name="Venter E."/>
            <person name="Venter J.C."/>
            <person name="Vicario S."/>
            <person name="Vieira F.G."/>
            <person name="Vilella A.J."/>
            <person name="Villasante A."/>
            <person name="Walenz B."/>
            <person name="Wang J."/>
            <person name="Wasserman M."/>
            <person name="Watts T."/>
            <person name="Wilson D."/>
            <person name="Wilson R.K."/>
            <person name="Wing R.A."/>
            <person name="Wolfner M.F."/>
            <person name="Wong A."/>
            <person name="Wong G.K."/>
            <person name="Wu C.I."/>
            <person name="Wu G."/>
            <person name="Yamamoto D."/>
            <person name="Yang H.P."/>
            <person name="Yang S.P."/>
            <person name="Yorke J.A."/>
            <person name="Yoshida K."/>
            <person name="Zdobnov E."/>
            <person name="Zhang P."/>
            <person name="Zhang Y."/>
            <person name="Zimin A.V."/>
            <person name="Baldwin J."/>
            <person name="Abdouelleil A."/>
            <person name="Abdulkadir J."/>
            <person name="Abebe A."/>
            <person name="Abera B."/>
            <person name="Abreu J."/>
            <person name="Acer S.C."/>
            <person name="Aftuck L."/>
            <person name="Alexander A."/>
            <person name="An P."/>
            <person name="Anderson E."/>
            <person name="Anderson S."/>
            <person name="Arachi H."/>
            <person name="Azer M."/>
            <person name="Bachantsang P."/>
            <person name="Barry A."/>
            <person name="Bayul T."/>
            <person name="Berlin A."/>
            <person name="Bessette D."/>
            <person name="Bloom T."/>
            <person name="Blye J."/>
            <person name="Boguslavskiy L."/>
            <person name="Bonnet C."/>
            <person name="Boukhgalter B."/>
            <person name="Bourzgui I."/>
            <person name="Brown A."/>
            <person name="Cahill P."/>
            <person name="Channer S."/>
            <person name="Cheshatsang Y."/>
            <person name="Chuda L."/>
            <person name="Citroen M."/>
            <person name="Collymore A."/>
            <person name="Cooke P."/>
            <person name="Costello M."/>
            <person name="D'Aco K."/>
            <person name="Daza R."/>
            <person name="De Haan G."/>
            <person name="DeGray S."/>
            <person name="DeMaso C."/>
            <person name="Dhargay N."/>
            <person name="Dooley K."/>
            <person name="Dooley E."/>
            <person name="Doricent M."/>
            <person name="Dorje P."/>
            <person name="Dorjee K."/>
            <person name="Dupes A."/>
            <person name="Elong R."/>
            <person name="Falk J."/>
            <person name="Farina A."/>
            <person name="Faro S."/>
            <person name="Ferguson D."/>
            <person name="Fisher S."/>
            <person name="Foley C.D."/>
            <person name="Franke A."/>
            <person name="Friedrich D."/>
            <person name="Gadbois L."/>
            <person name="Gearin G."/>
            <person name="Gearin C.R."/>
            <person name="Giannoukos G."/>
            <person name="Goode T."/>
            <person name="Graham J."/>
            <person name="Grandbois E."/>
            <person name="Grewal S."/>
            <person name="Gyaltsen K."/>
            <person name="Hafez N."/>
            <person name="Hagos B."/>
            <person name="Hall J."/>
            <person name="Henson C."/>
            <person name="Hollinger A."/>
            <person name="Honan T."/>
            <person name="Huard M.D."/>
            <person name="Hughes L."/>
            <person name="Hurhula B."/>
            <person name="Husby M.E."/>
            <person name="Kamat A."/>
            <person name="Kanga B."/>
            <person name="Kashin S."/>
            <person name="Khazanovich D."/>
            <person name="Kisner P."/>
            <person name="Lance K."/>
            <person name="Lara M."/>
            <person name="Lee W."/>
            <person name="Lennon N."/>
            <person name="Letendre F."/>
            <person name="LeVine R."/>
            <person name="Lipovsky A."/>
            <person name="Liu X."/>
            <person name="Liu J."/>
            <person name="Liu S."/>
            <person name="Lokyitsang T."/>
            <person name="Lokyitsang Y."/>
            <person name="Lubonja R."/>
            <person name="Lui A."/>
            <person name="MacDonald P."/>
            <person name="Magnisalis V."/>
            <person name="Maru K."/>
            <person name="Matthews C."/>
            <person name="McCusker W."/>
            <person name="McDonough S."/>
            <person name="Mehta T."/>
            <person name="Meldrim J."/>
            <person name="Meneus L."/>
            <person name="Mihai O."/>
            <person name="Mihalev A."/>
            <person name="Mihova T."/>
            <person name="Mittelman R."/>
            <person name="Mlenga V."/>
            <person name="Montmayeur A."/>
            <person name="Mulrain L."/>
            <person name="Navidi A."/>
            <person name="Naylor J."/>
            <person name="Negash T."/>
            <person name="Nguyen T."/>
            <person name="Nguyen N."/>
            <person name="Nicol R."/>
            <person name="Norbu C."/>
            <person name="Norbu N."/>
            <person name="Novod N."/>
            <person name="O'Neill B."/>
            <person name="Osman S."/>
            <person name="Markiewicz E."/>
            <person name="Oyono O.L."/>
            <person name="Patti C."/>
            <person name="Phunkhang P."/>
            <person name="Pierre F."/>
            <person name="Priest M."/>
            <person name="Raghuraman S."/>
            <person name="Rege F."/>
            <person name="Reyes R."/>
            <person name="Rise C."/>
            <person name="Rogov P."/>
            <person name="Ross K."/>
            <person name="Ryan E."/>
            <person name="Settipalli S."/>
            <person name="Shea T."/>
            <person name="Sherpa N."/>
            <person name="Shi L."/>
            <person name="Shih D."/>
            <person name="Sparrow T."/>
            <person name="Spaulding J."/>
            <person name="Stalker J."/>
            <person name="Stange-Thomann N."/>
            <person name="Stavropoulos S."/>
            <person name="Stone C."/>
            <person name="Strader C."/>
            <person name="Tesfaye S."/>
            <person name="Thomson T."/>
            <person name="Thoulutsang Y."/>
            <person name="Thoulutsang D."/>
            <person name="Topham K."/>
            <person name="Topping I."/>
            <person name="Tsamla T."/>
            <person name="Vassiliev H."/>
            <person name="Vo A."/>
            <person name="Wangchuk T."/>
            <person name="Wangdi T."/>
            <person name="Weiand M."/>
            <person name="Wilkinson J."/>
            <person name="Wilson A."/>
            <person name="Yadav S."/>
            <person name="Young G."/>
            <person name="Yu Q."/>
            <person name="Zembek L."/>
            <person name="Zhong D."/>
            <person name="Zimmer A."/>
            <person name="Zwirko Z."/>
            <person name="Jaffe D.B."/>
            <person name="Alvarez P."/>
            <person name="Brockman W."/>
            <person name="Butler J."/>
            <person name="Chin C."/>
            <person name="Gnerre S."/>
            <person name="Grabherr M."/>
            <person name="Kleber M."/>
            <person name="Mauceli E."/>
            <person name="MacCallum I."/>
        </authorList>
    </citation>
    <scope>NUCLEOTIDE SEQUENCE [LARGE SCALE GENOMIC DNA]</scope>
    <source>
        <strain evidence="6">Tucson 15010-1051.87</strain>
    </source>
</reference>
<dbReference type="InParanoid" id="B4LPF7"/>
<feature type="compositionally biased region" description="Basic and acidic residues" evidence="3">
    <location>
        <begin position="378"/>
        <end position="392"/>
    </location>
</feature>
<evidence type="ECO:0000313" key="6">
    <source>
        <dbReference type="Proteomes" id="UP000008792"/>
    </source>
</evidence>
<accession>B4LPF7</accession>
<dbReference type="InterPro" id="IPR032675">
    <property type="entry name" value="LRR_dom_sf"/>
</dbReference>
<sequence length="692" mass="78609">MFKSKSFDLNNEEITRQSEKLYQPRKIRWLKYIIQPAAIAFVLLLIICNVDFSSEPAQKSQDFKDFKISRTISSHVKIDLNKLPFSQYAEWCKTQCSKPESLNCNHNFSQLVLKHAKNKTDCNDHFTLRLKNYHFPGAVIRNNTFDGAYRLQSLILNNCVLKYITDDAFDQSSLRSLLTIELTNTRLKNISNKAFRGLNKLSNFTLINRRKSLRCKEFMLPLANTLCSAKIHQQYTHHRIYKPEYFFGKADYQRLKVLDLSGTNIGESAEANSFENMPALEYLILAGCRLSSISFDLNIGFGALRYLDLSGNMLAELSSQLIFNSIQSGITLKLADNNWECSCTTLDTLNSSNIKSCFELIRKTRNLISTELPDSYETTDKTESTSTTERRTAAIKTTKSTSTLSTTTPAPTTRNTSTTELDLRTTESIDDEHSPLFDRIICVNAAKETISNTTVYYDALIKIEDDSDSAVHITLSQLDSQFWSIIYFSNAKDTGQISNNDAFQILDDTTVKINYLSCATAYVFCLLIEENTTSPFNCRSHQTMACSGKQMWFEANSSLIVGLGIVGVLLCVTLGLFVMYGVLWIHPTWLCGSKRLQRPSPGSSIMVLLPSSFDTELYNTIGYPKSESNKNEYAAYYRHLEQAKLYQGESNKYNIPPLERAPSVPPFGEKNKISTNPNSYTYECFELYEELY</sequence>
<evidence type="ECO:0000313" key="5">
    <source>
        <dbReference type="EMBL" id="EDW61216.1"/>
    </source>
</evidence>
<feature type="region of interest" description="Disordered" evidence="3">
    <location>
        <begin position="376"/>
        <end position="420"/>
    </location>
</feature>
<dbReference type="eggNOG" id="KOG0619">
    <property type="taxonomic scope" value="Eukaryota"/>
</dbReference>
<dbReference type="SUPFAM" id="SSF52058">
    <property type="entry name" value="L domain-like"/>
    <property type="match status" value="1"/>
</dbReference>
<dbReference type="Proteomes" id="UP000008792">
    <property type="component" value="Unassembled WGS sequence"/>
</dbReference>
<dbReference type="PANTHER" id="PTHR24366">
    <property type="entry name" value="IG(IMMUNOGLOBULIN) AND LRR(LEUCINE RICH REPEAT) DOMAINS"/>
    <property type="match status" value="1"/>
</dbReference>
<protein>
    <recommendedName>
        <fullName evidence="7">LRRCT domain-containing protein</fullName>
    </recommendedName>
</protein>
<dbReference type="AlphaFoldDB" id="B4LPF7"/>
<dbReference type="PhylomeDB" id="B4LPF7"/>
<keyword evidence="6" id="KW-1185">Reference proteome</keyword>